<protein>
    <submittedName>
        <fullName evidence="1">Uncharacterized protein</fullName>
    </submittedName>
</protein>
<accession>A0A1Y1L1A0</accession>
<dbReference type="AlphaFoldDB" id="A0A1Y1L1A0"/>
<sequence length="153" mass="16664">MTRLDLPAVEEVSGRLSSAASACQLCIVVLESFMIVGKVSVVGSRCDQVMEGCAWERKLLWATTRELEVQSLILVRGRDIPPGLDYVFGPLFGGSTQEGQCWDSVYGLWSGAACFCQRVSLLVTCNFRVSGYPADFGLSVSLRQGLESEEDSL</sequence>
<evidence type="ECO:0000313" key="1">
    <source>
        <dbReference type="EMBL" id="JAV67443.1"/>
    </source>
</evidence>
<reference evidence="1" key="1">
    <citation type="journal article" date="2016" name="Sci. Rep.">
        <title>Molecular characterization of firefly nuptial gifts: a multi-omics approach sheds light on postcopulatory sexual selection.</title>
        <authorList>
            <person name="Al-Wathiqui N."/>
            <person name="Fallon T.R."/>
            <person name="South A."/>
            <person name="Weng J.K."/>
            <person name="Lewis S.M."/>
        </authorList>
    </citation>
    <scope>NUCLEOTIDE SEQUENCE</scope>
</reference>
<organism evidence="1">
    <name type="scientific">Photinus pyralis</name>
    <name type="common">Common eastern firefly</name>
    <name type="synonym">Lampyris pyralis</name>
    <dbReference type="NCBI Taxonomy" id="7054"/>
    <lineage>
        <taxon>Eukaryota</taxon>
        <taxon>Metazoa</taxon>
        <taxon>Ecdysozoa</taxon>
        <taxon>Arthropoda</taxon>
        <taxon>Hexapoda</taxon>
        <taxon>Insecta</taxon>
        <taxon>Pterygota</taxon>
        <taxon>Neoptera</taxon>
        <taxon>Endopterygota</taxon>
        <taxon>Coleoptera</taxon>
        <taxon>Polyphaga</taxon>
        <taxon>Elateriformia</taxon>
        <taxon>Elateroidea</taxon>
        <taxon>Lampyridae</taxon>
        <taxon>Lampyrinae</taxon>
        <taxon>Photinus</taxon>
    </lineage>
</organism>
<proteinExistence type="predicted"/>
<name>A0A1Y1L1A0_PHOPY</name>
<dbReference type="EMBL" id="GEZM01067690">
    <property type="protein sequence ID" value="JAV67443.1"/>
    <property type="molecule type" value="Transcribed_RNA"/>
</dbReference>